<organism evidence="2 3">
    <name type="scientific">Channa striata</name>
    <name type="common">Snakehead murrel</name>
    <name type="synonym">Ophicephalus striatus</name>
    <dbReference type="NCBI Taxonomy" id="64152"/>
    <lineage>
        <taxon>Eukaryota</taxon>
        <taxon>Metazoa</taxon>
        <taxon>Chordata</taxon>
        <taxon>Craniata</taxon>
        <taxon>Vertebrata</taxon>
        <taxon>Euteleostomi</taxon>
        <taxon>Actinopterygii</taxon>
        <taxon>Neopterygii</taxon>
        <taxon>Teleostei</taxon>
        <taxon>Neoteleostei</taxon>
        <taxon>Acanthomorphata</taxon>
        <taxon>Anabantaria</taxon>
        <taxon>Anabantiformes</taxon>
        <taxon>Channoidei</taxon>
        <taxon>Channidae</taxon>
        <taxon>Channa</taxon>
    </lineage>
</organism>
<dbReference type="Proteomes" id="UP001187415">
    <property type="component" value="Unassembled WGS sequence"/>
</dbReference>
<evidence type="ECO:0000313" key="2">
    <source>
        <dbReference type="EMBL" id="KAK2844164.1"/>
    </source>
</evidence>
<proteinExistence type="predicted"/>
<keyword evidence="3" id="KW-1185">Reference proteome</keyword>
<dbReference type="EMBL" id="JAUPFM010000008">
    <property type="protein sequence ID" value="KAK2844164.1"/>
    <property type="molecule type" value="Genomic_DNA"/>
</dbReference>
<sequence length="107" mass="11120">MTLGAGLVALIKEISHLTDPLLPTGGSQALCQVDAEAHLDSAPPRRLIGRHRMMDVVTKSNEAVIGCGESSTNTTPFVGERELEAPVEAESRSAAWGDGAPGSAVQL</sequence>
<accession>A0AA88MTJ6</accession>
<name>A0AA88MTJ6_CHASR</name>
<evidence type="ECO:0000256" key="1">
    <source>
        <dbReference type="SAM" id="MobiDB-lite"/>
    </source>
</evidence>
<reference evidence="2" key="1">
    <citation type="submission" date="2023-07" db="EMBL/GenBank/DDBJ databases">
        <title>Chromosome-level Genome Assembly of Striped Snakehead (Channa striata).</title>
        <authorList>
            <person name="Liu H."/>
        </authorList>
    </citation>
    <scope>NUCLEOTIDE SEQUENCE</scope>
    <source>
        <strain evidence="2">Gz</strain>
        <tissue evidence="2">Muscle</tissue>
    </source>
</reference>
<evidence type="ECO:0000313" key="3">
    <source>
        <dbReference type="Proteomes" id="UP001187415"/>
    </source>
</evidence>
<gene>
    <name evidence="2" type="ORF">Q5P01_010823</name>
</gene>
<feature type="region of interest" description="Disordered" evidence="1">
    <location>
        <begin position="85"/>
        <end position="107"/>
    </location>
</feature>
<dbReference type="AlphaFoldDB" id="A0AA88MTJ6"/>
<comment type="caution">
    <text evidence="2">The sequence shown here is derived from an EMBL/GenBank/DDBJ whole genome shotgun (WGS) entry which is preliminary data.</text>
</comment>
<protein>
    <submittedName>
        <fullName evidence="2">Uncharacterized protein</fullName>
    </submittedName>
</protein>